<feature type="region of interest" description="Disordered" evidence="1">
    <location>
        <begin position="14"/>
        <end position="71"/>
    </location>
</feature>
<reference evidence="2 3" key="1">
    <citation type="journal article" date="2019" name="Sci. Rep.">
        <title>Orb-weaving spider Araneus ventricosus genome elucidates the spidroin gene catalogue.</title>
        <authorList>
            <person name="Kono N."/>
            <person name="Nakamura H."/>
            <person name="Ohtoshi R."/>
            <person name="Moran D.A.P."/>
            <person name="Shinohara A."/>
            <person name="Yoshida Y."/>
            <person name="Fujiwara M."/>
            <person name="Mori M."/>
            <person name="Tomita M."/>
            <person name="Arakawa K."/>
        </authorList>
    </citation>
    <scope>NUCLEOTIDE SEQUENCE [LARGE SCALE GENOMIC DNA]</scope>
</reference>
<accession>A0A4Y2VEB1</accession>
<dbReference type="EMBL" id="BGPR01045770">
    <property type="protein sequence ID" value="GBO22714.1"/>
    <property type="molecule type" value="Genomic_DNA"/>
</dbReference>
<dbReference type="AlphaFoldDB" id="A0A4Y2VEB1"/>
<organism evidence="2 3">
    <name type="scientific">Araneus ventricosus</name>
    <name type="common">Orbweaver spider</name>
    <name type="synonym">Epeira ventricosa</name>
    <dbReference type="NCBI Taxonomy" id="182803"/>
    <lineage>
        <taxon>Eukaryota</taxon>
        <taxon>Metazoa</taxon>
        <taxon>Ecdysozoa</taxon>
        <taxon>Arthropoda</taxon>
        <taxon>Chelicerata</taxon>
        <taxon>Arachnida</taxon>
        <taxon>Araneae</taxon>
        <taxon>Araneomorphae</taxon>
        <taxon>Entelegynae</taxon>
        <taxon>Araneoidea</taxon>
        <taxon>Araneidae</taxon>
        <taxon>Araneus</taxon>
    </lineage>
</organism>
<gene>
    <name evidence="2" type="ORF">AVEN_147552_1</name>
</gene>
<comment type="caution">
    <text evidence="2">The sequence shown here is derived from an EMBL/GenBank/DDBJ whole genome shotgun (WGS) entry which is preliminary data.</text>
</comment>
<proteinExistence type="predicted"/>
<protein>
    <submittedName>
        <fullName evidence="2">Uncharacterized protein</fullName>
    </submittedName>
</protein>
<dbReference type="Proteomes" id="UP000499080">
    <property type="component" value="Unassembled WGS sequence"/>
</dbReference>
<keyword evidence="3" id="KW-1185">Reference proteome</keyword>
<sequence>MQSHYCDSVGKICGDEEEGRMDTSIGTTRPNPPNHPTGAKYWDEQAEPPSGRRTMDKPIPESSSDEPKTPAVTSCLTTCRVVCAWVGPENRFEVTMAGSCRPSGSHC</sequence>
<evidence type="ECO:0000313" key="3">
    <source>
        <dbReference type="Proteomes" id="UP000499080"/>
    </source>
</evidence>
<name>A0A4Y2VEB1_ARAVE</name>
<evidence type="ECO:0000313" key="2">
    <source>
        <dbReference type="EMBL" id="GBO22714.1"/>
    </source>
</evidence>
<evidence type="ECO:0000256" key="1">
    <source>
        <dbReference type="SAM" id="MobiDB-lite"/>
    </source>
</evidence>